<gene>
    <name evidence="1" type="ORF">DFR52_102553</name>
</gene>
<dbReference type="EMBL" id="QGTR01000002">
    <property type="protein sequence ID" value="PWW01889.1"/>
    <property type="molecule type" value="Genomic_DNA"/>
</dbReference>
<dbReference type="Proteomes" id="UP000246352">
    <property type="component" value="Unassembled WGS sequence"/>
</dbReference>
<keyword evidence="2" id="KW-1185">Reference proteome</keyword>
<sequence>MSDKFPRFLPAIFAVALVAGCTSTDTENVLNPRGQTAVDAATQSQVVQGKCPAVALREGTAYFSTYAKGGEKDKDPSKVMQQASIADTTRQCRVSGDQMIMTVVASGRLVAGPAGGAGSVELPVRVVVLEGETVLYSELQRQAVTLPEGTLTTQFVVTNSEVTFPAASAGSARVFIGFDPGPYNTK</sequence>
<accession>A0A317PNU3</accession>
<comment type="caution">
    <text evidence="1">The sequence shown here is derived from an EMBL/GenBank/DDBJ whole genome shotgun (WGS) entry which is preliminary data.</text>
</comment>
<reference evidence="1 2" key="1">
    <citation type="submission" date="2018-05" db="EMBL/GenBank/DDBJ databases">
        <title>Genomic Encyclopedia of Type Strains, Phase IV (KMG-IV): sequencing the most valuable type-strain genomes for metagenomic binning, comparative biology and taxonomic classification.</title>
        <authorList>
            <person name="Goeker M."/>
        </authorList>
    </citation>
    <scope>NUCLEOTIDE SEQUENCE [LARGE SCALE GENOMIC DNA]</scope>
    <source>
        <strain evidence="1 2">DSM 16791</strain>
    </source>
</reference>
<name>A0A317PNU3_9HYPH</name>
<evidence type="ECO:0000313" key="2">
    <source>
        <dbReference type="Proteomes" id="UP000246352"/>
    </source>
</evidence>
<dbReference type="OrthoDB" id="8446614at2"/>
<dbReference type="RefSeq" id="WP_110031642.1">
    <property type="nucleotide sequence ID" value="NZ_QGTR01000002.1"/>
</dbReference>
<organism evidence="1 2">
    <name type="scientific">Hoeflea marina</name>
    <dbReference type="NCBI Taxonomy" id="274592"/>
    <lineage>
        <taxon>Bacteria</taxon>
        <taxon>Pseudomonadati</taxon>
        <taxon>Pseudomonadota</taxon>
        <taxon>Alphaproteobacteria</taxon>
        <taxon>Hyphomicrobiales</taxon>
        <taxon>Rhizobiaceae</taxon>
        <taxon>Hoeflea</taxon>
    </lineage>
</organism>
<dbReference type="PROSITE" id="PS51257">
    <property type="entry name" value="PROKAR_LIPOPROTEIN"/>
    <property type="match status" value="1"/>
</dbReference>
<dbReference type="AlphaFoldDB" id="A0A317PNU3"/>
<protein>
    <recommendedName>
        <fullName evidence="3">Lipoprotein</fullName>
    </recommendedName>
</protein>
<evidence type="ECO:0000313" key="1">
    <source>
        <dbReference type="EMBL" id="PWW01889.1"/>
    </source>
</evidence>
<evidence type="ECO:0008006" key="3">
    <source>
        <dbReference type="Google" id="ProtNLM"/>
    </source>
</evidence>
<proteinExistence type="predicted"/>